<evidence type="ECO:0008006" key="3">
    <source>
        <dbReference type="Google" id="ProtNLM"/>
    </source>
</evidence>
<dbReference type="RefSeq" id="WP_156323110.1">
    <property type="nucleotide sequence ID" value="NZ_CP144921.1"/>
</dbReference>
<evidence type="ECO:0000313" key="2">
    <source>
        <dbReference type="Proteomes" id="UP001341136"/>
    </source>
</evidence>
<organism evidence="1 2">
    <name type="scientific">Shouchella rhizosphaerae</name>
    <dbReference type="NCBI Taxonomy" id="866786"/>
    <lineage>
        <taxon>Bacteria</taxon>
        <taxon>Bacillati</taxon>
        <taxon>Bacillota</taxon>
        <taxon>Bacilli</taxon>
        <taxon>Bacillales</taxon>
        <taxon>Bacillaceae</taxon>
        <taxon>Shouchella</taxon>
    </lineage>
</organism>
<evidence type="ECO:0000313" key="1">
    <source>
        <dbReference type="EMBL" id="WWA28661.1"/>
    </source>
</evidence>
<gene>
    <name evidence="1" type="ORF">V5G21_12900</name>
</gene>
<sequence>MNREDALIKCLLSVHKTLSICSKCLNCCNGKEKELYAELAETSAVMINKLRDAIKK</sequence>
<reference evidence="1 2" key="1">
    <citation type="submission" date="2024-01" db="EMBL/GenBank/DDBJ databases">
        <title>Culturomics analysis of mouse respiratory tract.</title>
        <authorList>
            <person name="Phillips A.M."/>
            <person name="Collette N.M."/>
            <person name="Mageeney C.M."/>
            <person name="Sinha A."/>
            <person name="Hern K.E."/>
            <person name="Arkin A.P."/>
            <person name="Williams K.P."/>
            <person name="Branda S."/>
        </authorList>
    </citation>
    <scope>NUCLEOTIDE SEQUENCE [LARGE SCALE GENOMIC DNA]</scope>
    <source>
        <strain evidence="1 2">CP20</strain>
    </source>
</reference>
<name>A0ABZ2CNB8_9BACI</name>
<proteinExistence type="predicted"/>
<protein>
    <recommendedName>
        <fullName evidence="3">Four-helix bundle copper-binding protein</fullName>
    </recommendedName>
</protein>
<keyword evidence="2" id="KW-1185">Reference proteome</keyword>
<dbReference type="Proteomes" id="UP001341136">
    <property type="component" value="Chromosome"/>
</dbReference>
<dbReference type="EMBL" id="CP144921">
    <property type="protein sequence ID" value="WWA28661.1"/>
    <property type="molecule type" value="Genomic_DNA"/>
</dbReference>
<accession>A0ABZ2CNB8</accession>